<keyword evidence="3" id="KW-1185">Reference proteome</keyword>
<feature type="region of interest" description="Disordered" evidence="1">
    <location>
        <begin position="42"/>
        <end position="67"/>
    </location>
</feature>
<proteinExistence type="predicted"/>
<protein>
    <submittedName>
        <fullName evidence="2">Uncharacterized protein</fullName>
    </submittedName>
</protein>
<feature type="compositionally biased region" description="Polar residues" evidence="1">
    <location>
        <begin position="9"/>
        <end position="20"/>
    </location>
</feature>
<evidence type="ECO:0000256" key="1">
    <source>
        <dbReference type="SAM" id="MobiDB-lite"/>
    </source>
</evidence>
<feature type="region of interest" description="Disordered" evidence="1">
    <location>
        <begin position="1"/>
        <end position="20"/>
    </location>
</feature>
<evidence type="ECO:0000313" key="2">
    <source>
        <dbReference type="EMBL" id="TYR37912.1"/>
    </source>
</evidence>
<sequence length="67" mass="7340">MKKSIKFRGQNTDSLQTKQPYSSPTIQVLSIAMEYSIASGSGAGNVDSGSVTKEWNQESVQSKDLNW</sequence>
<accession>A0A5D4HC45</accession>
<organism evidence="2 3">
    <name type="scientific">Sphingobacterium phlebotomi</name>
    <dbReference type="NCBI Taxonomy" id="2605433"/>
    <lineage>
        <taxon>Bacteria</taxon>
        <taxon>Pseudomonadati</taxon>
        <taxon>Bacteroidota</taxon>
        <taxon>Sphingobacteriia</taxon>
        <taxon>Sphingobacteriales</taxon>
        <taxon>Sphingobacteriaceae</taxon>
        <taxon>Sphingobacterium</taxon>
    </lineage>
</organism>
<reference evidence="2 3" key="1">
    <citation type="submission" date="2019-08" db="EMBL/GenBank/DDBJ databases">
        <title>Phlebobacter frassis gen. nov. sp. nov., a new member of family Sphingobacteriaceae isolated from sand fly rearing media.</title>
        <authorList>
            <person name="Kakumanu M.L."/>
            <person name="Marayati B.F."/>
            <person name="Wada-Katsumata A."/>
            <person name="Wasserberg G."/>
            <person name="Schal C."/>
            <person name="Apperson C.S."/>
            <person name="Ponnusamy L."/>
        </authorList>
    </citation>
    <scope>NUCLEOTIDE SEQUENCE [LARGE SCALE GENOMIC DNA]</scope>
    <source>
        <strain evidence="2 3">SSI9</strain>
    </source>
</reference>
<dbReference type="EMBL" id="VTAV01000001">
    <property type="protein sequence ID" value="TYR37912.1"/>
    <property type="molecule type" value="Genomic_DNA"/>
</dbReference>
<evidence type="ECO:0000313" key="3">
    <source>
        <dbReference type="Proteomes" id="UP000322362"/>
    </source>
</evidence>
<dbReference type="RefSeq" id="WP_148917377.1">
    <property type="nucleotide sequence ID" value="NZ_VTAV01000001.1"/>
</dbReference>
<gene>
    <name evidence="2" type="ORF">FXV77_01090</name>
</gene>
<name>A0A5D4HC45_9SPHI</name>
<dbReference type="Proteomes" id="UP000322362">
    <property type="component" value="Unassembled WGS sequence"/>
</dbReference>
<dbReference type="AlphaFoldDB" id="A0A5D4HC45"/>
<feature type="compositionally biased region" description="Polar residues" evidence="1">
    <location>
        <begin position="47"/>
        <end position="67"/>
    </location>
</feature>
<comment type="caution">
    <text evidence="2">The sequence shown here is derived from an EMBL/GenBank/DDBJ whole genome shotgun (WGS) entry which is preliminary data.</text>
</comment>